<evidence type="ECO:0000256" key="1">
    <source>
        <dbReference type="SAM" id="Phobius"/>
    </source>
</evidence>
<feature type="transmembrane region" description="Helical" evidence="1">
    <location>
        <begin position="33"/>
        <end position="54"/>
    </location>
</feature>
<sequence length="157" mass="18092">MKDNKMPPTVKKNQTDLDTAMEMDAKKRKQRKIVERVLMGIALIGTVVVLFLYGDLISRAINPPLPKSLIYGKWVEQDVPHYDREVFELSAEGVTSNGSVVATSFEFDGKYFSYQTGGKERRFRILGQQQYVEMKLDSDDHYLPIFRLEGRQNLSLR</sequence>
<name>A0A151JH77_9VIBR</name>
<dbReference type="AlphaFoldDB" id="A0A151JH77"/>
<keyword evidence="1" id="KW-1133">Transmembrane helix</keyword>
<proteinExistence type="predicted"/>
<organism evidence="2 3">
    <name type="scientific">Vibrio cidicii</name>
    <dbReference type="NCBI Taxonomy" id="1763883"/>
    <lineage>
        <taxon>Bacteria</taxon>
        <taxon>Pseudomonadati</taxon>
        <taxon>Pseudomonadota</taxon>
        <taxon>Gammaproteobacteria</taxon>
        <taxon>Vibrionales</taxon>
        <taxon>Vibrionaceae</taxon>
        <taxon>Vibrio</taxon>
    </lineage>
</organism>
<reference evidence="3" key="1">
    <citation type="submission" date="2015-12" db="EMBL/GenBank/DDBJ databases">
        <authorList>
            <person name="Tarr C.L."/>
            <person name="Gladney L.M."/>
        </authorList>
    </citation>
    <scope>NUCLEOTIDE SEQUENCE [LARGE SCALE GENOMIC DNA]</scope>
    <source>
        <strain evidence="3">2756-81</strain>
    </source>
</reference>
<accession>A0A151JH77</accession>
<dbReference type="Pfam" id="PF11012">
    <property type="entry name" value="DUF2850"/>
    <property type="match status" value="1"/>
</dbReference>
<dbReference type="Proteomes" id="UP000075349">
    <property type="component" value="Unassembled WGS sequence"/>
</dbReference>
<gene>
    <name evidence="2" type="ORF">AUQ44_05285</name>
</gene>
<dbReference type="InterPro" id="IPR021271">
    <property type="entry name" value="DUF2850"/>
</dbReference>
<comment type="caution">
    <text evidence="2">The sequence shown here is derived from an EMBL/GenBank/DDBJ whole genome shotgun (WGS) entry which is preliminary data.</text>
</comment>
<evidence type="ECO:0000313" key="3">
    <source>
        <dbReference type="Proteomes" id="UP000075349"/>
    </source>
</evidence>
<protein>
    <submittedName>
        <fullName evidence="2">N-acetylglutamate synthase</fullName>
    </submittedName>
</protein>
<keyword evidence="1" id="KW-0812">Transmembrane</keyword>
<evidence type="ECO:0000313" key="2">
    <source>
        <dbReference type="EMBL" id="KYN25154.1"/>
    </source>
</evidence>
<keyword evidence="1" id="KW-0472">Membrane</keyword>
<dbReference type="EMBL" id="LOMK01000001">
    <property type="protein sequence ID" value="KYN25154.1"/>
    <property type="molecule type" value="Genomic_DNA"/>
</dbReference>